<comment type="caution">
    <text evidence="1">The sequence shown here is derived from an EMBL/GenBank/DDBJ whole genome shotgun (WGS) entry which is preliminary data.</text>
</comment>
<proteinExistence type="predicted"/>
<sequence length="110" mass="12244">MSLIDSKPYLQKKTSTNIKTQPILIEVANYLAGLTPEQLDSTLDEFKESPNCIASFLDKYSKHFTGRQGLAENLNLDALPEELIGAEISFMCCIGKGDAVKVLSYWEVEL</sequence>
<organism evidence="1 2">
    <name type="scientific">Pelotomaculum isophthalicicum JI</name>
    <dbReference type="NCBI Taxonomy" id="947010"/>
    <lineage>
        <taxon>Bacteria</taxon>
        <taxon>Bacillati</taxon>
        <taxon>Bacillota</taxon>
        <taxon>Clostridia</taxon>
        <taxon>Eubacteriales</taxon>
        <taxon>Desulfotomaculaceae</taxon>
        <taxon>Pelotomaculum</taxon>
    </lineage>
</organism>
<protein>
    <submittedName>
        <fullName evidence="1">Uncharacterized protein</fullName>
    </submittedName>
</protein>
<dbReference type="Proteomes" id="UP001154312">
    <property type="component" value="Unassembled WGS sequence"/>
</dbReference>
<dbReference type="RefSeq" id="WP_277445249.1">
    <property type="nucleotide sequence ID" value="NZ_JAKOAV010000040.1"/>
</dbReference>
<dbReference type="AlphaFoldDB" id="A0A9X4H0C8"/>
<reference evidence="1" key="1">
    <citation type="submission" date="2022-02" db="EMBL/GenBank/DDBJ databases">
        <authorList>
            <person name="Leng L."/>
        </authorList>
    </citation>
    <scope>NUCLEOTIDE SEQUENCE</scope>
    <source>
        <strain evidence="1">JI</strain>
    </source>
</reference>
<keyword evidence="2" id="KW-1185">Reference proteome</keyword>
<gene>
    <name evidence="1" type="ORF">L7E55_15525</name>
</gene>
<accession>A0A9X4H0C8</accession>
<dbReference type="EMBL" id="JAKOAV010000040">
    <property type="protein sequence ID" value="MDF9409742.1"/>
    <property type="molecule type" value="Genomic_DNA"/>
</dbReference>
<evidence type="ECO:0000313" key="2">
    <source>
        <dbReference type="Proteomes" id="UP001154312"/>
    </source>
</evidence>
<name>A0A9X4H0C8_9FIRM</name>
<evidence type="ECO:0000313" key="1">
    <source>
        <dbReference type="EMBL" id="MDF9409742.1"/>
    </source>
</evidence>